<organism evidence="2 3">
    <name type="scientific">Pseudomaricurvus hydrocarbonicus</name>
    <dbReference type="NCBI Taxonomy" id="1470433"/>
    <lineage>
        <taxon>Bacteria</taxon>
        <taxon>Pseudomonadati</taxon>
        <taxon>Pseudomonadota</taxon>
        <taxon>Gammaproteobacteria</taxon>
        <taxon>Cellvibrionales</taxon>
        <taxon>Cellvibrionaceae</taxon>
        <taxon>Pseudomaricurvus</taxon>
    </lineage>
</organism>
<comment type="caution">
    <text evidence="2">The sequence shown here is derived from an EMBL/GenBank/DDBJ whole genome shotgun (WGS) entry which is preliminary data.</text>
</comment>
<dbReference type="SMART" id="SM00506">
    <property type="entry name" value="A1pp"/>
    <property type="match status" value="1"/>
</dbReference>
<evidence type="ECO:0000259" key="1">
    <source>
        <dbReference type="PROSITE" id="PS51154"/>
    </source>
</evidence>
<dbReference type="SUPFAM" id="SSF52949">
    <property type="entry name" value="Macro domain-like"/>
    <property type="match status" value="1"/>
</dbReference>
<keyword evidence="3" id="KW-1185">Reference proteome</keyword>
<feature type="domain" description="Macro" evidence="1">
    <location>
        <begin position="1"/>
        <end position="170"/>
    </location>
</feature>
<protein>
    <submittedName>
        <fullName evidence="2">Phosphatase</fullName>
    </submittedName>
</protein>
<dbReference type="Pfam" id="PF01661">
    <property type="entry name" value="Macro"/>
    <property type="match status" value="1"/>
</dbReference>
<evidence type="ECO:0000313" key="2">
    <source>
        <dbReference type="EMBL" id="NHO64597.1"/>
    </source>
</evidence>
<dbReference type="EMBL" id="JAAONZ010000002">
    <property type="protein sequence ID" value="NHO64597.1"/>
    <property type="molecule type" value="Genomic_DNA"/>
</dbReference>
<dbReference type="AlphaFoldDB" id="A0A9E5MJX5"/>
<dbReference type="PANTHER" id="PTHR11106">
    <property type="entry name" value="GANGLIOSIDE INDUCED DIFFERENTIATION ASSOCIATED PROTEIN 2-RELATED"/>
    <property type="match status" value="1"/>
</dbReference>
<sequence>MSEIEIISGDITQLTVDALVCPAHKYLSRGQGLSAQIHDQAGAQLEQECHRLEDCRIGEARLTHADHLPARHIIHTVTPQWSSGDQWGATAIQQLRQCYHSCIQLALDHQLKRIAFPALGAGSNRFPHSIAASVGLDVLNSRCDLFERVVVCLHTEGARRVWLDSLQKIQARSSPVAPPTQAGTANEART</sequence>
<reference evidence="2" key="1">
    <citation type="submission" date="2020-03" db="EMBL/GenBank/DDBJ databases">
        <authorList>
            <person name="Guo F."/>
        </authorList>
    </citation>
    <scope>NUCLEOTIDE SEQUENCE</scope>
    <source>
        <strain evidence="2">JCM 30134</strain>
    </source>
</reference>
<dbReference type="Gene3D" id="3.40.220.10">
    <property type="entry name" value="Leucine Aminopeptidase, subunit E, domain 1"/>
    <property type="match status" value="1"/>
</dbReference>
<accession>A0A9E5MJX5</accession>
<dbReference type="PROSITE" id="PS51154">
    <property type="entry name" value="MACRO"/>
    <property type="match status" value="1"/>
</dbReference>
<dbReference type="Proteomes" id="UP000787472">
    <property type="component" value="Unassembled WGS sequence"/>
</dbReference>
<gene>
    <name evidence="2" type="ORF">G8770_03435</name>
</gene>
<proteinExistence type="predicted"/>
<dbReference type="RefSeq" id="WP_167181787.1">
    <property type="nucleotide sequence ID" value="NZ_JAAONZ010000002.1"/>
</dbReference>
<dbReference type="InterPro" id="IPR002589">
    <property type="entry name" value="Macro_dom"/>
</dbReference>
<dbReference type="PANTHER" id="PTHR11106:SF27">
    <property type="entry name" value="MACRO DOMAIN-CONTAINING PROTEIN"/>
    <property type="match status" value="1"/>
</dbReference>
<dbReference type="InterPro" id="IPR043472">
    <property type="entry name" value="Macro_dom-like"/>
</dbReference>
<name>A0A9E5MJX5_9GAMM</name>
<evidence type="ECO:0000313" key="3">
    <source>
        <dbReference type="Proteomes" id="UP000787472"/>
    </source>
</evidence>